<feature type="compositionally biased region" description="Basic and acidic residues" evidence="10">
    <location>
        <begin position="362"/>
        <end position="371"/>
    </location>
</feature>
<evidence type="ECO:0000256" key="5">
    <source>
        <dbReference type="ARBA" id="ARBA00022908"/>
    </source>
</evidence>
<evidence type="ECO:0000256" key="9">
    <source>
        <dbReference type="PROSITE-ProRule" id="PRU01248"/>
    </source>
</evidence>
<keyword evidence="3" id="KW-0132">Cell division</keyword>
<keyword evidence="4" id="KW-0159">Chromosome partition</keyword>
<dbReference type="AlphaFoldDB" id="A0A9D1P7I3"/>
<dbReference type="GO" id="GO:0006310">
    <property type="term" value="P:DNA recombination"/>
    <property type="evidence" value="ECO:0007669"/>
    <property type="project" value="UniProtKB-KW"/>
</dbReference>
<dbReference type="GO" id="GO:0007059">
    <property type="term" value="P:chromosome segregation"/>
    <property type="evidence" value="ECO:0007669"/>
    <property type="project" value="UniProtKB-KW"/>
</dbReference>
<dbReference type="Gene3D" id="1.10.150.130">
    <property type="match status" value="1"/>
</dbReference>
<evidence type="ECO:0000259" key="11">
    <source>
        <dbReference type="PROSITE" id="PS51898"/>
    </source>
</evidence>
<dbReference type="Proteomes" id="UP000886884">
    <property type="component" value="Unassembled WGS sequence"/>
</dbReference>
<dbReference type="InterPro" id="IPR002104">
    <property type="entry name" value="Integrase_catalytic"/>
</dbReference>
<dbReference type="Pfam" id="PF00589">
    <property type="entry name" value="Phage_integrase"/>
    <property type="match status" value="1"/>
</dbReference>
<protein>
    <submittedName>
        <fullName evidence="13">Tyrosine-type recombinase/integrase</fullName>
    </submittedName>
</protein>
<reference evidence="13" key="1">
    <citation type="submission" date="2020-10" db="EMBL/GenBank/DDBJ databases">
        <authorList>
            <person name="Gilroy R."/>
        </authorList>
    </citation>
    <scope>NUCLEOTIDE SEQUENCE</scope>
    <source>
        <strain evidence="13">CHK183-6373</strain>
    </source>
</reference>
<dbReference type="SUPFAM" id="SSF56349">
    <property type="entry name" value="DNA breaking-rejoining enzymes"/>
    <property type="match status" value="1"/>
</dbReference>
<evidence type="ECO:0000256" key="3">
    <source>
        <dbReference type="ARBA" id="ARBA00022618"/>
    </source>
</evidence>
<feature type="domain" description="Core-binding (CB)" evidence="12">
    <location>
        <begin position="24"/>
        <end position="128"/>
    </location>
</feature>
<sequence>MSPQLTYSQQTLLSTEEKTREILRTLPPACGDFILAIESTTQPLTRYAYALDLRVFFRYLVSEVPLFAGKTENNFSDADWEEVTSENLVAYLNYLNLYYKEDDSFLTNANLGKMRKMAAVRSFFKYLFKNKRISRDESALVDMPKRHQKPIIRLEIDEVAKLLDAAESGEQLSERQKKYAERTRLRDVTILYLFLGTGMRVSELVGLDLQHIDLNINGLLVTRKGGNQAILYFPDEVADVLRAYLPYRRNLQAMPGHENALFLSLQKKRISVDAIENMVKKYARIAAPLKRKISPHKLRATFGTNLYHETGDIYLVADVLGHADVNTTRRHYAAMSDDRRRMAARSVVLREPSSPESAPKADAPHPAEDEE</sequence>
<dbReference type="GO" id="GO:0051301">
    <property type="term" value="P:cell division"/>
    <property type="evidence" value="ECO:0007669"/>
    <property type="project" value="UniProtKB-KW"/>
</dbReference>
<keyword evidence="5" id="KW-0229">DNA integration</keyword>
<dbReference type="InterPro" id="IPR011010">
    <property type="entry name" value="DNA_brk_join_enz"/>
</dbReference>
<evidence type="ECO:0000256" key="8">
    <source>
        <dbReference type="ARBA" id="ARBA00023306"/>
    </source>
</evidence>
<evidence type="ECO:0000256" key="1">
    <source>
        <dbReference type="ARBA" id="ARBA00004496"/>
    </source>
</evidence>
<comment type="caution">
    <text evidence="13">The sequence shown here is derived from an EMBL/GenBank/DDBJ whole genome shotgun (WGS) entry which is preliminary data.</text>
</comment>
<keyword evidence="6 9" id="KW-0238">DNA-binding</keyword>
<dbReference type="Gene3D" id="1.10.443.10">
    <property type="entry name" value="Intergrase catalytic core"/>
    <property type="match status" value="1"/>
</dbReference>
<evidence type="ECO:0000313" key="13">
    <source>
        <dbReference type="EMBL" id="HIV27712.1"/>
    </source>
</evidence>
<evidence type="ECO:0000256" key="10">
    <source>
        <dbReference type="SAM" id="MobiDB-lite"/>
    </source>
</evidence>
<evidence type="ECO:0000256" key="6">
    <source>
        <dbReference type="ARBA" id="ARBA00023125"/>
    </source>
</evidence>
<evidence type="ECO:0000313" key="14">
    <source>
        <dbReference type="Proteomes" id="UP000886884"/>
    </source>
</evidence>
<comment type="subcellular location">
    <subcellularLocation>
        <location evidence="1">Cytoplasm</location>
    </subcellularLocation>
</comment>
<dbReference type="PANTHER" id="PTHR30349:SF77">
    <property type="entry name" value="TYROSINE RECOMBINASE XERC"/>
    <property type="match status" value="1"/>
</dbReference>
<keyword evidence="2" id="KW-0963">Cytoplasm</keyword>
<gene>
    <name evidence="13" type="ORF">IAA64_07055</name>
</gene>
<keyword evidence="8" id="KW-0131">Cell cycle</keyword>
<proteinExistence type="predicted"/>
<dbReference type="GO" id="GO:0003677">
    <property type="term" value="F:DNA binding"/>
    <property type="evidence" value="ECO:0007669"/>
    <property type="project" value="UniProtKB-UniRule"/>
</dbReference>
<evidence type="ECO:0000259" key="12">
    <source>
        <dbReference type="PROSITE" id="PS51900"/>
    </source>
</evidence>
<accession>A0A9D1P7I3</accession>
<feature type="region of interest" description="Disordered" evidence="10">
    <location>
        <begin position="345"/>
        <end position="371"/>
    </location>
</feature>
<dbReference type="PROSITE" id="PS51898">
    <property type="entry name" value="TYR_RECOMBINASE"/>
    <property type="match status" value="1"/>
</dbReference>
<reference evidence="13" key="2">
    <citation type="journal article" date="2021" name="PeerJ">
        <title>Extensive microbial diversity within the chicken gut microbiome revealed by metagenomics and culture.</title>
        <authorList>
            <person name="Gilroy R."/>
            <person name="Ravi A."/>
            <person name="Getino M."/>
            <person name="Pursley I."/>
            <person name="Horton D.L."/>
            <person name="Alikhan N.F."/>
            <person name="Baker D."/>
            <person name="Gharbi K."/>
            <person name="Hall N."/>
            <person name="Watson M."/>
            <person name="Adriaenssens E.M."/>
            <person name="Foster-Nyarko E."/>
            <person name="Jarju S."/>
            <person name="Secka A."/>
            <person name="Antonio M."/>
            <person name="Oren A."/>
            <person name="Chaudhuri R.R."/>
            <person name="La Ragione R."/>
            <person name="Hildebrand F."/>
            <person name="Pallen M.J."/>
        </authorList>
    </citation>
    <scope>NUCLEOTIDE SEQUENCE</scope>
    <source>
        <strain evidence="13">CHK183-6373</strain>
    </source>
</reference>
<dbReference type="PANTHER" id="PTHR30349">
    <property type="entry name" value="PHAGE INTEGRASE-RELATED"/>
    <property type="match status" value="1"/>
</dbReference>
<dbReference type="InterPro" id="IPR050090">
    <property type="entry name" value="Tyrosine_recombinase_XerCD"/>
</dbReference>
<feature type="domain" description="Tyr recombinase" evidence="11">
    <location>
        <begin position="149"/>
        <end position="345"/>
    </location>
</feature>
<dbReference type="EMBL" id="DVOT01000130">
    <property type="protein sequence ID" value="HIV27712.1"/>
    <property type="molecule type" value="Genomic_DNA"/>
</dbReference>
<evidence type="ECO:0000256" key="4">
    <source>
        <dbReference type="ARBA" id="ARBA00022829"/>
    </source>
</evidence>
<organism evidence="13 14">
    <name type="scientific">Candidatus Ornithocaccomicrobium faecavium</name>
    <dbReference type="NCBI Taxonomy" id="2840890"/>
    <lineage>
        <taxon>Bacteria</taxon>
        <taxon>Bacillati</taxon>
        <taxon>Bacillota</taxon>
        <taxon>Clostridia</taxon>
        <taxon>Candidatus Ornithocaccomicrobium</taxon>
    </lineage>
</organism>
<name>A0A9D1P7I3_9FIRM</name>
<dbReference type="InterPro" id="IPR044068">
    <property type="entry name" value="CB"/>
</dbReference>
<keyword evidence="7" id="KW-0233">DNA recombination</keyword>
<dbReference type="InterPro" id="IPR010998">
    <property type="entry name" value="Integrase_recombinase_N"/>
</dbReference>
<evidence type="ECO:0000256" key="7">
    <source>
        <dbReference type="ARBA" id="ARBA00023172"/>
    </source>
</evidence>
<dbReference type="GO" id="GO:0005737">
    <property type="term" value="C:cytoplasm"/>
    <property type="evidence" value="ECO:0007669"/>
    <property type="project" value="UniProtKB-SubCell"/>
</dbReference>
<evidence type="ECO:0000256" key="2">
    <source>
        <dbReference type="ARBA" id="ARBA00022490"/>
    </source>
</evidence>
<dbReference type="GO" id="GO:0015074">
    <property type="term" value="P:DNA integration"/>
    <property type="evidence" value="ECO:0007669"/>
    <property type="project" value="UniProtKB-KW"/>
</dbReference>
<dbReference type="InterPro" id="IPR013762">
    <property type="entry name" value="Integrase-like_cat_sf"/>
</dbReference>
<dbReference type="PROSITE" id="PS51900">
    <property type="entry name" value="CB"/>
    <property type="match status" value="1"/>
</dbReference>